<feature type="compositionally biased region" description="Gly residues" evidence="1">
    <location>
        <begin position="166"/>
        <end position="175"/>
    </location>
</feature>
<evidence type="ECO:0000256" key="1">
    <source>
        <dbReference type="SAM" id="MobiDB-lite"/>
    </source>
</evidence>
<feature type="region of interest" description="Disordered" evidence="1">
    <location>
        <begin position="137"/>
        <end position="186"/>
    </location>
</feature>
<dbReference type="AlphaFoldDB" id="A0A439D4Q0"/>
<gene>
    <name evidence="3" type="ORF">EKO27_g5762</name>
</gene>
<name>A0A439D4Q0_9PEZI</name>
<dbReference type="EMBL" id="RYZI01000158">
    <property type="protein sequence ID" value="RWA09360.1"/>
    <property type="molecule type" value="Genomic_DNA"/>
</dbReference>
<evidence type="ECO:0000313" key="3">
    <source>
        <dbReference type="EMBL" id="RWA09360.1"/>
    </source>
</evidence>
<feature type="transmembrane region" description="Helical" evidence="2">
    <location>
        <begin position="109"/>
        <end position="129"/>
    </location>
</feature>
<reference evidence="3 4" key="1">
    <citation type="submission" date="2018-12" db="EMBL/GenBank/DDBJ databases">
        <title>Draft genome sequence of Xylaria grammica IHI A82.</title>
        <authorList>
            <person name="Buettner E."/>
            <person name="Kellner H."/>
        </authorList>
    </citation>
    <scope>NUCLEOTIDE SEQUENCE [LARGE SCALE GENOMIC DNA]</scope>
    <source>
        <strain evidence="3 4">IHI A82</strain>
    </source>
</reference>
<feature type="region of interest" description="Disordered" evidence="1">
    <location>
        <begin position="1"/>
        <end position="39"/>
    </location>
</feature>
<evidence type="ECO:0000256" key="2">
    <source>
        <dbReference type="SAM" id="Phobius"/>
    </source>
</evidence>
<dbReference type="Proteomes" id="UP000286045">
    <property type="component" value="Unassembled WGS sequence"/>
</dbReference>
<dbReference type="STRING" id="363999.A0A439D4Q0"/>
<keyword evidence="2" id="KW-1133">Transmembrane helix</keyword>
<evidence type="ECO:0000313" key="4">
    <source>
        <dbReference type="Proteomes" id="UP000286045"/>
    </source>
</evidence>
<keyword evidence="2" id="KW-0472">Membrane</keyword>
<keyword evidence="4" id="KW-1185">Reference proteome</keyword>
<organism evidence="3 4">
    <name type="scientific">Xylaria grammica</name>
    <dbReference type="NCBI Taxonomy" id="363999"/>
    <lineage>
        <taxon>Eukaryota</taxon>
        <taxon>Fungi</taxon>
        <taxon>Dikarya</taxon>
        <taxon>Ascomycota</taxon>
        <taxon>Pezizomycotina</taxon>
        <taxon>Sordariomycetes</taxon>
        <taxon>Xylariomycetidae</taxon>
        <taxon>Xylariales</taxon>
        <taxon>Xylariaceae</taxon>
        <taxon>Xylaria</taxon>
    </lineage>
</organism>
<accession>A0A439D4Q0</accession>
<sequence length="186" mass="20076">MPDVRRLDSVLPGSRTEVPGAEQQRRQQQQRQKRQQQVSPISHFTAFALNDSISNAKYHPHFVAWAVKAISALIINGTSPSSPALSLSSVNSGPLGKRVDMSPNTTTSIVAGILVTAFVVLAGIFLYVYRRSIRFRQQARKRRRHHRHRRRPSGVSKMSQGSDAVGSGGDAGGDGAAAPPDAAAEA</sequence>
<feature type="compositionally biased region" description="Low complexity" evidence="1">
    <location>
        <begin position="176"/>
        <end position="186"/>
    </location>
</feature>
<protein>
    <submittedName>
        <fullName evidence="3">Uncharacterized protein</fullName>
    </submittedName>
</protein>
<proteinExistence type="predicted"/>
<feature type="compositionally biased region" description="Basic residues" evidence="1">
    <location>
        <begin position="137"/>
        <end position="152"/>
    </location>
</feature>
<comment type="caution">
    <text evidence="3">The sequence shown here is derived from an EMBL/GenBank/DDBJ whole genome shotgun (WGS) entry which is preliminary data.</text>
</comment>
<keyword evidence="2" id="KW-0812">Transmembrane</keyword>